<dbReference type="EMBL" id="CAMKVN010005307">
    <property type="protein sequence ID" value="CAI2188627.1"/>
    <property type="molecule type" value="Genomic_DNA"/>
</dbReference>
<name>A0A9W4T0U5_9GLOM</name>
<dbReference type="Proteomes" id="UP001153678">
    <property type="component" value="Unassembled WGS sequence"/>
</dbReference>
<accession>A0A9W4T0U5</accession>
<dbReference type="OrthoDB" id="2368473at2759"/>
<gene>
    <name evidence="1" type="ORF">FWILDA_LOCUS13674</name>
</gene>
<dbReference type="AlphaFoldDB" id="A0A9W4T0U5"/>
<organism evidence="1 2">
    <name type="scientific">Funneliformis geosporum</name>
    <dbReference type="NCBI Taxonomy" id="1117311"/>
    <lineage>
        <taxon>Eukaryota</taxon>
        <taxon>Fungi</taxon>
        <taxon>Fungi incertae sedis</taxon>
        <taxon>Mucoromycota</taxon>
        <taxon>Glomeromycotina</taxon>
        <taxon>Glomeromycetes</taxon>
        <taxon>Glomerales</taxon>
        <taxon>Glomeraceae</taxon>
        <taxon>Funneliformis</taxon>
    </lineage>
</organism>
<evidence type="ECO:0000313" key="1">
    <source>
        <dbReference type="EMBL" id="CAI2188627.1"/>
    </source>
</evidence>
<feature type="non-terminal residue" evidence="1">
    <location>
        <position position="1"/>
    </location>
</feature>
<comment type="caution">
    <text evidence="1">The sequence shown here is derived from an EMBL/GenBank/DDBJ whole genome shotgun (WGS) entry which is preliminary data.</text>
</comment>
<keyword evidence="2" id="KW-1185">Reference proteome</keyword>
<sequence length="87" mass="9743">MANKIQNVEEYDKSLNDLDIELDNIQKCAVEIFHKIDNSFSYPYPIGSVSAELNVLLSAIQHFEKKAKSLGVSSLTTTDIKIQSNEP</sequence>
<proteinExistence type="predicted"/>
<protein>
    <submittedName>
        <fullName evidence="1">10377_t:CDS:1</fullName>
    </submittedName>
</protein>
<evidence type="ECO:0000313" key="2">
    <source>
        <dbReference type="Proteomes" id="UP001153678"/>
    </source>
</evidence>
<reference evidence="1" key="1">
    <citation type="submission" date="2022-08" db="EMBL/GenBank/DDBJ databases">
        <authorList>
            <person name="Kallberg Y."/>
            <person name="Tangrot J."/>
            <person name="Rosling A."/>
        </authorList>
    </citation>
    <scope>NUCLEOTIDE SEQUENCE</scope>
    <source>
        <strain evidence="1">Wild A</strain>
    </source>
</reference>